<keyword evidence="5" id="KW-1185">Reference proteome</keyword>
<name>A0ABW5MKV7_9SPHI</name>
<proteinExistence type="inferred from homology"/>
<evidence type="ECO:0000256" key="2">
    <source>
        <dbReference type="SAM" id="SignalP"/>
    </source>
</evidence>
<dbReference type="InterPro" id="IPR005545">
    <property type="entry name" value="YCII"/>
</dbReference>
<dbReference type="InterPro" id="IPR011008">
    <property type="entry name" value="Dimeric_a/b-barrel"/>
</dbReference>
<reference evidence="5" key="1">
    <citation type="journal article" date="2019" name="Int. J. Syst. Evol. Microbiol.">
        <title>The Global Catalogue of Microorganisms (GCM) 10K type strain sequencing project: providing services to taxonomists for standard genome sequencing and annotation.</title>
        <authorList>
            <consortium name="The Broad Institute Genomics Platform"/>
            <consortium name="The Broad Institute Genome Sequencing Center for Infectious Disease"/>
            <person name="Wu L."/>
            <person name="Ma J."/>
        </authorList>
    </citation>
    <scope>NUCLEOTIDE SEQUENCE [LARGE SCALE GENOMIC DNA]</scope>
    <source>
        <strain evidence="5">KCTC 42866</strain>
    </source>
</reference>
<feature type="signal peptide" evidence="2">
    <location>
        <begin position="1"/>
        <end position="19"/>
    </location>
</feature>
<dbReference type="Gene3D" id="3.30.70.1060">
    <property type="entry name" value="Dimeric alpha+beta barrel"/>
    <property type="match status" value="1"/>
</dbReference>
<organism evidence="4 5">
    <name type="scientific">Pedobacter vanadiisoli</name>
    <dbReference type="NCBI Taxonomy" id="1761975"/>
    <lineage>
        <taxon>Bacteria</taxon>
        <taxon>Pseudomonadati</taxon>
        <taxon>Bacteroidota</taxon>
        <taxon>Sphingobacteriia</taxon>
        <taxon>Sphingobacteriales</taxon>
        <taxon>Sphingobacteriaceae</taxon>
        <taxon>Pedobacter</taxon>
    </lineage>
</organism>
<feature type="chain" id="PRO_5046204950" evidence="2">
    <location>
        <begin position="20"/>
        <end position="154"/>
    </location>
</feature>
<keyword evidence="2" id="KW-0732">Signal</keyword>
<comment type="caution">
    <text evidence="4">The sequence shown here is derived from an EMBL/GenBank/DDBJ whole genome shotgun (WGS) entry which is preliminary data.</text>
</comment>
<gene>
    <name evidence="4" type="ORF">ACFSR6_15450</name>
</gene>
<evidence type="ECO:0000256" key="1">
    <source>
        <dbReference type="ARBA" id="ARBA00007689"/>
    </source>
</evidence>
<accession>A0ABW5MKV7</accession>
<dbReference type="EMBL" id="JBHULL010000012">
    <property type="protein sequence ID" value="MFD2583895.1"/>
    <property type="molecule type" value="Genomic_DNA"/>
</dbReference>
<evidence type="ECO:0000259" key="3">
    <source>
        <dbReference type="Pfam" id="PF03795"/>
    </source>
</evidence>
<evidence type="ECO:0000313" key="4">
    <source>
        <dbReference type="EMBL" id="MFD2583895.1"/>
    </source>
</evidence>
<dbReference type="Proteomes" id="UP001597461">
    <property type="component" value="Unassembled WGS sequence"/>
</dbReference>
<evidence type="ECO:0000313" key="5">
    <source>
        <dbReference type="Proteomes" id="UP001597461"/>
    </source>
</evidence>
<dbReference type="Pfam" id="PF03795">
    <property type="entry name" value="YCII"/>
    <property type="match status" value="1"/>
</dbReference>
<protein>
    <submittedName>
        <fullName evidence="4">YciI family protein</fullName>
    </submittedName>
</protein>
<sequence>MKKILLFTFLIATFISVNAQEKKTKVPYDEALAKKLGADNYGMKMYVLVILKTGPNTTETKAKTDSLFAGHMANMGKMVEMQKLVIAGPMGKNDKNYRGIFILNTKSIEEAKQLLESDPAIKAKLLEPELYNWYGSAALSEYLPFHDKIQKSSF</sequence>
<dbReference type="RefSeq" id="WP_379080410.1">
    <property type="nucleotide sequence ID" value="NZ_JBHULL010000012.1"/>
</dbReference>
<feature type="domain" description="YCII-related" evidence="3">
    <location>
        <begin position="45"/>
        <end position="125"/>
    </location>
</feature>
<dbReference type="SUPFAM" id="SSF54909">
    <property type="entry name" value="Dimeric alpha+beta barrel"/>
    <property type="match status" value="1"/>
</dbReference>
<comment type="similarity">
    <text evidence="1">Belongs to the YciI family.</text>
</comment>